<comment type="caution">
    <text evidence="2">Lacks conserved residue(s) required for the propagation of feature annotation.</text>
</comment>
<dbReference type="Proteomes" id="UP000006882">
    <property type="component" value="Chromosome G4"/>
</dbReference>
<dbReference type="Pfam" id="PF00225">
    <property type="entry name" value="Kinesin"/>
    <property type="match status" value="1"/>
</dbReference>
<evidence type="ECO:0000313" key="6">
    <source>
        <dbReference type="Proteomes" id="UP000006882"/>
    </source>
</evidence>
<comment type="similarity">
    <text evidence="2">Belongs to the TRAFAC class myosin-kinesin ATPase superfamily. Kinesin family.</text>
</comment>
<dbReference type="InterPro" id="IPR036961">
    <property type="entry name" value="Kinesin_motor_dom_sf"/>
</dbReference>
<dbReference type="PROSITE" id="PS50067">
    <property type="entry name" value="KINESIN_MOTOR_2"/>
    <property type="match status" value="1"/>
</dbReference>
<dbReference type="Gramene" id="ONI12803">
    <property type="protein sequence ID" value="ONI12803"/>
    <property type="gene ID" value="PRUPE_4G184200"/>
</dbReference>
<protein>
    <recommendedName>
        <fullName evidence="4">Kinesin motor domain-containing protein</fullName>
    </recommendedName>
</protein>
<dbReference type="GO" id="GO:0005524">
    <property type="term" value="F:ATP binding"/>
    <property type="evidence" value="ECO:0007669"/>
    <property type="project" value="InterPro"/>
</dbReference>
<dbReference type="InterPro" id="IPR027417">
    <property type="entry name" value="P-loop_NTPase"/>
</dbReference>
<keyword evidence="3" id="KW-0175">Coiled coil</keyword>
<evidence type="ECO:0000256" key="1">
    <source>
        <dbReference type="ARBA" id="ARBA00023175"/>
    </source>
</evidence>
<evidence type="ECO:0000313" key="5">
    <source>
        <dbReference type="EMBL" id="ONI12803.1"/>
    </source>
</evidence>
<dbReference type="GO" id="GO:0016887">
    <property type="term" value="F:ATP hydrolysis activity"/>
    <property type="evidence" value="ECO:0000318"/>
    <property type="project" value="GO_Central"/>
</dbReference>
<dbReference type="STRING" id="3760.A0A251PML6"/>
<gene>
    <name evidence="5" type="ORF">PRUPE_4G184200</name>
</gene>
<evidence type="ECO:0000256" key="3">
    <source>
        <dbReference type="SAM" id="Coils"/>
    </source>
</evidence>
<keyword evidence="1" id="KW-0505">Motor protein</keyword>
<dbReference type="SMART" id="SM00129">
    <property type="entry name" value="KISc"/>
    <property type="match status" value="1"/>
</dbReference>
<dbReference type="GO" id="GO:0005874">
    <property type="term" value="C:microtubule"/>
    <property type="evidence" value="ECO:0000318"/>
    <property type="project" value="GO_Central"/>
</dbReference>
<dbReference type="GO" id="GO:0008017">
    <property type="term" value="F:microtubule binding"/>
    <property type="evidence" value="ECO:0000318"/>
    <property type="project" value="GO_Central"/>
</dbReference>
<organism evidence="5 6">
    <name type="scientific">Prunus persica</name>
    <name type="common">Peach</name>
    <name type="synonym">Amygdalus persica</name>
    <dbReference type="NCBI Taxonomy" id="3760"/>
    <lineage>
        <taxon>Eukaryota</taxon>
        <taxon>Viridiplantae</taxon>
        <taxon>Streptophyta</taxon>
        <taxon>Embryophyta</taxon>
        <taxon>Tracheophyta</taxon>
        <taxon>Spermatophyta</taxon>
        <taxon>Magnoliopsida</taxon>
        <taxon>eudicotyledons</taxon>
        <taxon>Gunneridae</taxon>
        <taxon>Pentapetalae</taxon>
        <taxon>rosids</taxon>
        <taxon>fabids</taxon>
        <taxon>Rosales</taxon>
        <taxon>Rosaceae</taxon>
        <taxon>Amygdaloideae</taxon>
        <taxon>Amygdaleae</taxon>
        <taxon>Prunus</taxon>
    </lineage>
</organism>
<dbReference type="PRINTS" id="PR00380">
    <property type="entry name" value="KINESINHEAVY"/>
</dbReference>
<proteinExistence type="inferred from homology"/>
<feature type="domain" description="Kinesin motor" evidence="4">
    <location>
        <begin position="1"/>
        <end position="105"/>
    </location>
</feature>
<dbReference type="EMBL" id="CM007654">
    <property type="protein sequence ID" value="ONI12803.1"/>
    <property type="molecule type" value="Genomic_DNA"/>
</dbReference>
<dbReference type="InterPro" id="IPR001752">
    <property type="entry name" value="Kinesin_motor_dom"/>
</dbReference>
<name>A0A251PML6_PRUPE</name>
<dbReference type="PANTHER" id="PTHR24115">
    <property type="entry name" value="KINESIN-RELATED"/>
    <property type="match status" value="1"/>
</dbReference>
<reference evidence="5 6" key="1">
    <citation type="journal article" date="2013" name="Nat. Genet.">
        <title>The high-quality draft genome of peach (Prunus persica) identifies unique patterns of genetic diversity, domestication and genome evolution.</title>
        <authorList>
            <consortium name="International Peach Genome Initiative"/>
            <person name="Verde I."/>
            <person name="Abbott A.G."/>
            <person name="Scalabrin S."/>
            <person name="Jung S."/>
            <person name="Shu S."/>
            <person name="Marroni F."/>
            <person name="Zhebentyayeva T."/>
            <person name="Dettori M.T."/>
            <person name="Grimwood J."/>
            <person name="Cattonaro F."/>
            <person name="Zuccolo A."/>
            <person name="Rossini L."/>
            <person name="Jenkins J."/>
            <person name="Vendramin E."/>
            <person name="Meisel L.A."/>
            <person name="Decroocq V."/>
            <person name="Sosinski B."/>
            <person name="Prochnik S."/>
            <person name="Mitros T."/>
            <person name="Policriti A."/>
            <person name="Cipriani G."/>
            <person name="Dondini L."/>
            <person name="Ficklin S."/>
            <person name="Goodstein D.M."/>
            <person name="Xuan P."/>
            <person name="Del Fabbro C."/>
            <person name="Aramini V."/>
            <person name="Copetti D."/>
            <person name="Gonzalez S."/>
            <person name="Horner D.S."/>
            <person name="Falchi R."/>
            <person name="Lucas S."/>
            <person name="Mica E."/>
            <person name="Maldonado J."/>
            <person name="Lazzari B."/>
            <person name="Bielenberg D."/>
            <person name="Pirona R."/>
            <person name="Miculan M."/>
            <person name="Barakat A."/>
            <person name="Testolin R."/>
            <person name="Stella A."/>
            <person name="Tartarini S."/>
            <person name="Tonutti P."/>
            <person name="Arus P."/>
            <person name="Orellana A."/>
            <person name="Wells C."/>
            <person name="Main D."/>
            <person name="Vizzotto G."/>
            <person name="Silva H."/>
            <person name="Salamini F."/>
            <person name="Schmutz J."/>
            <person name="Morgante M."/>
            <person name="Rokhsar D.S."/>
        </authorList>
    </citation>
    <scope>NUCLEOTIDE SEQUENCE [LARGE SCALE GENOMIC DNA]</scope>
    <source>
        <strain evidence="6">cv. Nemared</strain>
    </source>
</reference>
<dbReference type="GO" id="GO:0005737">
    <property type="term" value="C:cytoplasm"/>
    <property type="evidence" value="ECO:0000318"/>
    <property type="project" value="GO_Central"/>
</dbReference>
<dbReference type="PANTHER" id="PTHR24115:SF1019">
    <property type="entry name" value="KINESIN-LIKE PROTEIN KLP2"/>
    <property type="match status" value="1"/>
</dbReference>
<evidence type="ECO:0000259" key="4">
    <source>
        <dbReference type="PROSITE" id="PS50067"/>
    </source>
</evidence>
<dbReference type="GO" id="GO:0005871">
    <property type="term" value="C:kinesin complex"/>
    <property type="evidence" value="ECO:0000318"/>
    <property type="project" value="GO_Central"/>
</dbReference>
<dbReference type="InterPro" id="IPR027640">
    <property type="entry name" value="Kinesin-like_fam"/>
</dbReference>
<dbReference type="AlphaFoldDB" id="A0A251PML6"/>
<dbReference type="SUPFAM" id="SSF52540">
    <property type="entry name" value="P-loop containing nucleoside triphosphate hydrolases"/>
    <property type="match status" value="1"/>
</dbReference>
<dbReference type="eggNOG" id="KOG0243">
    <property type="taxonomic scope" value="Eukaryota"/>
</dbReference>
<evidence type="ECO:0000256" key="2">
    <source>
        <dbReference type="PROSITE-ProRule" id="PRU00283"/>
    </source>
</evidence>
<accession>A0A251PML6</accession>
<dbReference type="GO" id="GO:0007018">
    <property type="term" value="P:microtubule-based movement"/>
    <property type="evidence" value="ECO:0000318"/>
    <property type="project" value="GO_Central"/>
</dbReference>
<feature type="coiled-coil region" evidence="3">
    <location>
        <begin position="164"/>
        <end position="224"/>
    </location>
</feature>
<dbReference type="Gene3D" id="3.40.850.10">
    <property type="entry name" value="Kinesin motor domain"/>
    <property type="match status" value="1"/>
</dbReference>
<dbReference type="GO" id="GO:0003777">
    <property type="term" value="F:microtubule motor activity"/>
    <property type="evidence" value="ECO:0000318"/>
    <property type="project" value="GO_Central"/>
</dbReference>
<keyword evidence="6" id="KW-1185">Reference proteome</keyword>
<sequence length="528" mass="58989">MIILDVPTVGGRLMLVDMAGSDNIEQADTTAKINQGNIALKRVVESIANGDSHVPFRDSKLTMLLQDSFEDDKTKILMVPCASPDPEEIHKTISTLEYGAKAKCIVRGPHMLIKDKIGTEDSSAVILGSRIAAMDEFILKLQRENKLKEKEAKLELMEGTGSGKKEEEINLKVTDRELEKKLEECQRMANEFVELERRRMEERILQQQQEAEMLRRRLEEIELELCRSGDGYGKESGTKDHDGTQFAKRLLGIYASDDAGGMVKSMDLDMGDQEPFAREVKYVGGVAYQSDSSIVNAVNIDSFEPKYADREGLKENVEAEEVEKEVIEEKRVCMVDGSSLQSNYNMGSLTSLPKDYQDTPTGGPDDRLVRIRNIFTLCGNYRELSQRVTTPAPTVASIKSETDRRDTEVYVKWEASKENPGKFITTLRVVKDASLADLRKLIAIYFGADNQAFTFLMLGDPTGASVPKEKEATIQATKLPLCNNKSNGYLASLRPLKGMQSPSQLPLIPLPLKSLENRLPLIKIIKKD</sequence>